<reference evidence="8" key="1">
    <citation type="journal article" date="2019" name="Int. J. Syst. Evol. Microbiol.">
        <title>The Global Catalogue of Microorganisms (GCM) 10K type strain sequencing project: providing services to taxonomists for standard genome sequencing and annotation.</title>
        <authorList>
            <consortium name="The Broad Institute Genomics Platform"/>
            <consortium name="The Broad Institute Genome Sequencing Center for Infectious Disease"/>
            <person name="Wu L."/>
            <person name="Ma J."/>
        </authorList>
    </citation>
    <scope>NUCLEOTIDE SEQUENCE [LARGE SCALE GENOMIC DNA]</scope>
    <source>
        <strain evidence="8">CGMCC 4.7242</strain>
    </source>
</reference>
<dbReference type="Gene3D" id="3.20.10.10">
    <property type="entry name" value="D-amino Acid Aminotransferase, subunit A, domain 2"/>
    <property type="match status" value="1"/>
</dbReference>
<proteinExistence type="inferred from homology"/>
<dbReference type="GO" id="GO:0008483">
    <property type="term" value="F:transaminase activity"/>
    <property type="evidence" value="ECO:0007669"/>
    <property type="project" value="UniProtKB-KW"/>
</dbReference>
<dbReference type="InterPro" id="IPR043132">
    <property type="entry name" value="BCAT-like_C"/>
</dbReference>
<dbReference type="PROSITE" id="PS00770">
    <property type="entry name" value="AA_TRANSFER_CLASS_4"/>
    <property type="match status" value="1"/>
</dbReference>
<evidence type="ECO:0000313" key="7">
    <source>
        <dbReference type="EMBL" id="MFD1914258.1"/>
    </source>
</evidence>
<comment type="caution">
    <text evidence="7">The sequence shown here is derived from an EMBL/GenBank/DDBJ whole genome shotgun (WGS) entry which is preliminary data.</text>
</comment>
<keyword evidence="8" id="KW-1185">Reference proteome</keyword>
<keyword evidence="4 6" id="KW-0663">Pyridoxal phosphate</keyword>
<sequence>MESPFRPDLTPDFRVIETFGWDGKRHPRLSRHEARARETCAQLGIPFVGLDPPRPGHPARIRIAIAPDGTAEATVTPLTPAPDRWRVAVAAERLEAADPWLRIKTTRRGLYDRARAGMAPGVDELIFLNERDEVCEGTITNLFFDRGQGLRTPPITSGLLPGVLRAELLDQGCKTEVLPAHDLAKVRLWMGNSLRGLIPAQLILS</sequence>
<evidence type="ECO:0000256" key="3">
    <source>
        <dbReference type="ARBA" id="ARBA00014472"/>
    </source>
</evidence>
<organism evidence="7 8">
    <name type="scientific">Halodurantibacterium flavum</name>
    <dbReference type="NCBI Taxonomy" id="1382802"/>
    <lineage>
        <taxon>Bacteria</taxon>
        <taxon>Pseudomonadati</taxon>
        <taxon>Pseudomonadota</taxon>
        <taxon>Alphaproteobacteria</taxon>
        <taxon>Rhodobacterales</taxon>
        <taxon>Paracoccaceae</taxon>
        <taxon>Halodurantibacterium</taxon>
    </lineage>
</organism>
<dbReference type="RefSeq" id="WP_390265465.1">
    <property type="nucleotide sequence ID" value="NZ_JBHUGH010000036.1"/>
</dbReference>
<dbReference type="InterPro" id="IPR043131">
    <property type="entry name" value="BCAT-like_N"/>
</dbReference>
<dbReference type="InterPro" id="IPR036038">
    <property type="entry name" value="Aminotransferase-like"/>
</dbReference>
<evidence type="ECO:0000256" key="2">
    <source>
        <dbReference type="ARBA" id="ARBA00009320"/>
    </source>
</evidence>
<dbReference type="InterPro" id="IPR018300">
    <property type="entry name" value="Aminotrans_IV_CS"/>
</dbReference>
<dbReference type="Pfam" id="PF01063">
    <property type="entry name" value="Aminotran_4"/>
    <property type="match status" value="1"/>
</dbReference>
<comment type="similarity">
    <text evidence="2 5">Belongs to the class-IV pyridoxal-phosphate-dependent aminotransferase family.</text>
</comment>
<gene>
    <name evidence="7" type="ORF">ACFSGJ_18815</name>
</gene>
<evidence type="ECO:0000256" key="6">
    <source>
        <dbReference type="RuleBase" id="RU004516"/>
    </source>
</evidence>
<dbReference type="InterPro" id="IPR001544">
    <property type="entry name" value="Aminotrans_IV"/>
</dbReference>
<evidence type="ECO:0000313" key="8">
    <source>
        <dbReference type="Proteomes" id="UP001597353"/>
    </source>
</evidence>
<keyword evidence="7" id="KW-0032">Aminotransferase</keyword>
<protein>
    <recommendedName>
        <fullName evidence="3">Probable branched-chain-amino-acid aminotransferase</fullName>
    </recommendedName>
</protein>
<keyword evidence="7" id="KW-0808">Transferase</keyword>
<dbReference type="SUPFAM" id="SSF56752">
    <property type="entry name" value="D-aminoacid aminotransferase-like PLP-dependent enzymes"/>
    <property type="match status" value="1"/>
</dbReference>
<comment type="cofactor">
    <cofactor evidence="1 6">
        <name>pyridoxal 5'-phosphate</name>
        <dbReference type="ChEBI" id="CHEBI:597326"/>
    </cofactor>
</comment>
<dbReference type="Proteomes" id="UP001597353">
    <property type="component" value="Unassembled WGS sequence"/>
</dbReference>
<evidence type="ECO:0000256" key="1">
    <source>
        <dbReference type="ARBA" id="ARBA00001933"/>
    </source>
</evidence>
<dbReference type="NCBIfam" id="NF005729">
    <property type="entry name" value="PRK07546.1-3"/>
    <property type="match status" value="1"/>
</dbReference>
<evidence type="ECO:0000256" key="5">
    <source>
        <dbReference type="RuleBase" id="RU004106"/>
    </source>
</evidence>
<dbReference type="Gene3D" id="3.30.470.10">
    <property type="match status" value="1"/>
</dbReference>
<dbReference type="EMBL" id="JBHUGH010000036">
    <property type="protein sequence ID" value="MFD1914258.1"/>
    <property type="molecule type" value="Genomic_DNA"/>
</dbReference>
<name>A0ABW4SAV4_9RHOB</name>
<evidence type="ECO:0000256" key="4">
    <source>
        <dbReference type="ARBA" id="ARBA00022898"/>
    </source>
</evidence>
<accession>A0ABW4SAV4</accession>